<keyword evidence="3" id="KW-1185">Reference proteome</keyword>
<dbReference type="PANTHER" id="PTHR37305:SF1">
    <property type="entry name" value="MEMBRANE PROTEIN"/>
    <property type="match status" value="1"/>
</dbReference>
<keyword evidence="1" id="KW-0812">Transmembrane</keyword>
<name>A0ABS4NR37_9BACL</name>
<organism evidence="2 3">
    <name type="scientific">Paenibacillus silagei</name>
    <dbReference type="NCBI Taxonomy" id="1670801"/>
    <lineage>
        <taxon>Bacteria</taxon>
        <taxon>Bacillati</taxon>
        <taxon>Bacillota</taxon>
        <taxon>Bacilli</taxon>
        <taxon>Bacillales</taxon>
        <taxon>Paenibacillaceae</taxon>
        <taxon>Paenibacillus</taxon>
    </lineage>
</organism>
<evidence type="ECO:0000256" key="1">
    <source>
        <dbReference type="SAM" id="Phobius"/>
    </source>
</evidence>
<dbReference type="EMBL" id="JAGGLV010000007">
    <property type="protein sequence ID" value="MBP2112522.1"/>
    <property type="molecule type" value="Genomic_DNA"/>
</dbReference>
<feature type="transmembrane region" description="Helical" evidence="1">
    <location>
        <begin position="63"/>
        <end position="84"/>
    </location>
</feature>
<reference evidence="2 3" key="1">
    <citation type="submission" date="2021-03" db="EMBL/GenBank/DDBJ databases">
        <title>Genomic Encyclopedia of Type Strains, Phase IV (KMG-IV): sequencing the most valuable type-strain genomes for metagenomic binning, comparative biology and taxonomic classification.</title>
        <authorList>
            <person name="Goeker M."/>
        </authorList>
    </citation>
    <scope>NUCLEOTIDE SEQUENCE [LARGE SCALE GENOMIC DNA]</scope>
    <source>
        <strain evidence="2 3">DSM 101953</strain>
    </source>
</reference>
<accession>A0ABS4NR37</accession>
<dbReference type="Pfam" id="PF12730">
    <property type="entry name" value="ABC2_membrane_4"/>
    <property type="match status" value="1"/>
</dbReference>
<evidence type="ECO:0000313" key="3">
    <source>
        <dbReference type="Proteomes" id="UP000773462"/>
    </source>
</evidence>
<feature type="transmembrane region" description="Helical" evidence="1">
    <location>
        <begin position="220"/>
        <end position="242"/>
    </location>
</feature>
<dbReference type="PANTHER" id="PTHR37305">
    <property type="entry name" value="INTEGRAL MEMBRANE PROTEIN-RELATED"/>
    <property type="match status" value="1"/>
</dbReference>
<comment type="caution">
    <text evidence="2">The sequence shown here is derived from an EMBL/GenBank/DDBJ whole genome shotgun (WGS) entry which is preliminary data.</text>
</comment>
<sequence length="248" mass="27035">MRKFNLLVLNEWLKISKKRSNIIPYVILLVLSLAVGYMTRTFAADMYASAADFTADSLQPRGIGQLLAILVIVGTAGIVSREYSQGTIKFLLIRARSRTAILASKYVTVLLYTLSMQVVATVGLFLSGAVFFGLSGGEAGIGEILTSLLYSTVYCTVYATIGFMLGILTKSTGVTIGATIFATTIDKLVISREFYKYVLFPNLNLAAYKDGGAPMQGMTLTFSIILLCIYMTLFLLAGFAVFRRRDVA</sequence>
<gene>
    <name evidence="2" type="ORF">J2Z70_002676</name>
</gene>
<feature type="transmembrane region" description="Helical" evidence="1">
    <location>
        <begin position="105"/>
        <end position="132"/>
    </location>
</feature>
<keyword evidence="1" id="KW-0472">Membrane</keyword>
<proteinExistence type="predicted"/>
<feature type="transmembrane region" description="Helical" evidence="1">
    <location>
        <begin position="21"/>
        <end position="43"/>
    </location>
</feature>
<dbReference type="Proteomes" id="UP000773462">
    <property type="component" value="Unassembled WGS sequence"/>
</dbReference>
<dbReference type="RefSeq" id="WP_209873505.1">
    <property type="nucleotide sequence ID" value="NZ_JAGGLV010000007.1"/>
</dbReference>
<protein>
    <submittedName>
        <fullName evidence="2">ABC-2 type transport system permease protein</fullName>
    </submittedName>
</protein>
<feature type="transmembrane region" description="Helical" evidence="1">
    <location>
        <begin position="172"/>
        <end position="190"/>
    </location>
</feature>
<evidence type="ECO:0000313" key="2">
    <source>
        <dbReference type="EMBL" id="MBP2112522.1"/>
    </source>
</evidence>
<keyword evidence="1" id="KW-1133">Transmembrane helix</keyword>